<dbReference type="OrthoDB" id="10440175at2759"/>
<organism evidence="3 4">
    <name type="scientific">Nannochloropsis gaditana</name>
    <dbReference type="NCBI Taxonomy" id="72520"/>
    <lineage>
        <taxon>Eukaryota</taxon>
        <taxon>Sar</taxon>
        <taxon>Stramenopiles</taxon>
        <taxon>Ochrophyta</taxon>
        <taxon>Eustigmatophyceae</taxon>
        <taxon>Eustigmatales</taxon>
        <taxon>Monodopsidaceae</taxon>
        <taxon>Nannochloropsis</taxon>
    </lineage>
</organism>
<keyword evidence="1" id="KW-0175">Coiled coil</keyword>
<evidence type="ECO:0000313" key="3">
    <source>
        <dbReference type="EMBL" id="EWM28419.1"/>
    </source>
</evidence>
<feature type="region of interest" description="Disordered" evidence="2">
    <location>
        <begin position="172"/>
        <end position="202"/>
    </location>
</feature>
<evidence type="ECO:0000256" key="2">
    <source>
        <dbReference type="SAM" id="MobiDB-lite"/>
    </source>
</evidence>
<name>W7U6K7_9STRA</name>
<dbReference type="EMBL" id="AZIL01000312">
    <property type="protein sequence ID" value="EWM28419.1"/>
    <property type="molecule type" value="Genomic_DNA"/>
</dbReference>
<dbReference type="Proteomes" id="UP000019335">
    <property type="component" value="Chromosome 4"/>
</dbReference>
<gene>
    <name evidence="3" type="ORF">Naga_100088g14</name>
</gene>
<keyword evidence="4" id="KW-1185">Reference proteome</keyword>
<evidence type="ECO:0000256" key="1">
    <source>
        <dbReference type="SAM" id="Coils"/>
    </source>
</evidence>
<evidence type="ECO:0000313" key="4">
    <source>
        <dbReference type="Proteomes" id="UP000019335"/>
    </source>
</evidence>
<reference evidence="3 4" key="1">
    <citation type="journal article" date="2014" name="Mol. Plant">
        <title>Chromosome Scale Genome Assembly and Transcriptome Profiling of Nannochloropsis gaditana in Nitrogen Depletion.</title>
        <authorList>
            <person name="Corteggiani Carpinelli E."/>
            <person name="Telatin A."/>
            <person name="Vitulo N."/>
            <person name="Forcato C."/>
            <person name="D'Angelo M."/>
            <person name="Schiavon R."/>
            <person name="Vezzi A."/>
            <person name="Giacometti G.M."/>
            <person name="Morosinotto T."/>
            <person name="Valle G."/>
        </authorList>
    </citation>
    <scope>NUCLEOTIDE SEQUENCE [LARGE SCALE GENOMIC DNA]</scope>
    <source>
        <strain evidence="3 4">B-31</strain>
    </source>
</reference>
<feature type="coiled-coil region" evidence="1">
    <location>
        <begin position="79"/>
        <end position="157"/>
    </location>
</feature>
<accession>W7U6K7</accession>
<dbReference type="AlphaFoldDB" id="W7U6K7"/>
<sequence length="481" mass="53684">MDFSTASAPSLYSSTHQYYPSPRQMKPAFDYLPHSPPVPAASLMPFPYTRHLDGFLQHKDWANVQDTVKDALFFCARALQEQHDEIIALQRQLIDIQRKEVSNIVPELERKVAAMTQAVQEAQNQNGDALVGMAALRTRMKENETAAERGLRELRRQVGEEAGVWHAVHVKASPNEGGTAPMTRVEGAGHMTPPASQEAHRRMDREAQLLDALSHKAGREEVDELRRRLEEVAFARDLASASAVASIKHARDMERGKEREELLLLKREVARLTHDLHTLTVEKMEGRKMNTEMAADKRSSQNDEEYVKLPLDAPSRLAGRWLWKSGARRMVTRRGGWVLWEKQATNPSFPLSLKAKVGSFEAQPFLWKPRESGVGVPLGGLYHLVVGLFTSRTVPLLQVYLNESLLFTISAPRRPIPIAVSICVFTPWGGAERQGGCGRGRVLRGSRAGGGLGQAYAGLLAISQVVKEDFQRTEGKRLTIK</sequence>
<protein>
    <submittedName>
        <fullName evidence="3">Uncharacterized protein</fullName>
    </submittedName>
</protein>
<proteinExistence type="predicted"/>
<comment type="caution">
    <text evidence="3">The sequence shown here is derived from an EMBL/GenBank/DDBJ whole genome shotgun (WGS) entry which is preliminary data.</text>
</comment>